<evidence type="ECO:0000313" key="2">
    <source>
        <dbReference type="EMBL" id="MSS77059.1"/>
    </source>
</evidence>
<dbReference type="Proteomes" id="UP000441925">
    <property type="component" value="Unassembled WGS sequence"/>
</dbReference>
<feature type="domain" description="Bacterial toxin 50" evidence="1">
    <location>
        <begin position="271"/>
        <end position="371"/>
    </location>
</feature>
<organism evidence="2 3">
    <name type="scientific">Anaerococcus porci</name>
    <dbReference type="NCBI Taxonomy" id="2652269"/>
    <lineage>
        <taxon>Bacteria</taxon>
        <taxon>Bacillati</taxon>
        <taxon>Bacillota</taxon>
        <taxon>Tissierellia</taxon>
        <taxon>Tissierellales</taxon>
        <taxon>Peptoniphilaceae</taxon>
        <taxon>Anaerococcus</taxon>
    </lineage>
</organism>
<accession>A0A6N7VTL9</accession>
<dbReference type="InterPro" id="IPR029100">
    <property type="entry name" value="Ntox50"/>
</dbReference>
<evidence type="ECO:0000313" key="3">
    <source>
        <dbReference type="Proteomes" id="UP000441925"/>
    </source>
</evidence>
<proteinExistence type="predicted"/>
<comment type="caution">
    <text evidence="2">The sequence shown here is derived from an EMBL/GenBank/DDBJ whole genome shotgun (WGS) entry which is preliminary data.</text>
</comment>
<protein>
    <recommendedName>
        <fullName evidence="1">Bacterial toxin 50 domain-containing protein</fullName>
    </recommendedName>
</protein>
<gene>
    <name evidence="2" type="ORF">FYJ26_01190</name>
</gene>
<dbReference type="AlphaFoldDB" id="A0A6N7VTL9"/>
<reference evidence="2 3" key="1">
    <citation type="submission" date="2019-08" db="EMBL/GenBank/DDBJ databases">
        <title>In-depth cultivation of the pig gut microbiome towards novel bacterial diversity and tailored functional studies.</title>
        <authorList>
            <person name="Wylensek D."/>
            <person name="Hitch T.C.A."/>
            <person name="Clavel T."/>
        </authorList>
    </citation>
    <scope>NUCLEOTIDE SEQUENCE [LARGE SCALE GENOMIC DNA]</scope>
    <source>
        <strain evidence="2 3">WCA-380-WT-2B</strain>
    </source>
</reference>
<sequence>MDKDIVPELAKAIDESFKLKTKESRVLKDKLLRLKKKMANHEDSSQFAKELGDILADAFKDNLKDGVLPDGKMYYNIADRLINPRLKENYNIINDYGKEVQTRLNKDAGISIKAIDSGYNEDKVRGIVNYVSNSDKYEDAADTFYSSIENFSMSVIDNLIRSNADFHYKAGLSPKIIRKSNGHCCDWCSSLVCVYDYKDVKDNGNAVFRRHRHCDCTVIYDPRDGGKKRNVHTHKEWTDSNKDKRLAITARSSSIYIAKEVRKGNLKLNFNKDHYEKHIEGTKRFDDYYKSRINKGYGMQSILSIDYDIAQRLINDNFGKGIVTVTKSGKPRNEENINFNRFIGYYVYRNKRYPTTKGKIIYSKKGSHIVPIKGEDFD</sequence>
<name>A0A6N7VTL9_9FIRM</name>
<evidence type="ECO:0000259" key="1">
    <source>
        <dbReference type="Pfam" id="PF15542"/>
    </source>
</evidence>
<dbReference type="EMBL" id="VULQ01000001">
    <property type="protein sequence ID" value="MSS77059.1"/>
    <property type="molecule type" value="Genomic_DNA"/>
</dbReference>
<keyword evidence="3" id="KW-1185">Reference proteome</keyword>
<dbReference type="RefSeq" id="WP_154538907.1">
    <property type="nucleotide sequence ID" value="NZ_VULQ01000001.1"/>
</dbReference>
<dbReference type="Pfam" id="PF15542">
    <property type="entry name" value="Ntox50"/>
    <property type="match status" value="1"/>
</dbReference>